<dbReference type="GO" id="GO:0000278">
    <property type="term" value="P:mitotic cell cycle"/>
    <property type="evidence" value="ECO:0007669"/>
    <property type="project" value="TreeGrafter"/>
</dbReference>
<sequence length="1139" mass="126963">MQPSDSRNSTSARRPPSSMSTRPSSSASTRPSSSASLRPSSSASVRPSSSASSVRPSSGSSRPMSRATQRPTSKMPNRSATKQTLRLLPFYQDLVAQITSLTAETDPENFRVSVEFVSKNLDPTARPALSSDMDTIRKQIGGYVQKSRILSDDTFADALEHAYKRLEVRMSQLSNKLDETINASRFASHMQLLLLLSAPPKKSSLGFADEYMEHVRNPTPPTPGLNWKDILAEEPFEGQHWQGAYGLPPGSTVEHWESESEGSTPSLSALDDLDDLDDTISSLSSDDRLASPPSSPPLPPPAIERRDAARAAPEANLSHRDIVDALQARQYWRDEWKMDVSTERPLNVEDVSTFGPAFKRALGDNRGLRVDSIVRERYIHEHDAVREILMGLQGRRNLMISWTNIGDEPYSFIPATDAPAVLHLTRSALTSILKSFAHTATVIEQLRKFVSAIFTTSLHGRSQSVTPSVRLVRNQYRNTRTLEAFAESVDCQLRRFDSWCADREEHMCKAQAGIGPPLVVSFLSLEVAARNEFSDTFVVVRELLLQISQIATRSSDVLREFWTLPDLPQRISPSSLTATLLDSLLLKVIEYASMGDTVTARNLMSVFSDTAEPLWRMIGKWVGDGMPVHDLSGPDDSQLPIIDDEFFVEDNELPLLDPDFWSDGFVLRDAQNGQGEGDVTAAVPLFLRHGAAHILSAGKAVGLLRALGLDTVFERSCTNWPPFRSLLADGNPYDRVGGSTTSSISMSIDDFSRIVYDELIPSCKVAKERLTDVLVDDCHLWQHLTAMEDLLLMRRGDAVSNLIDVIFTRMDSPQPWTDFHFLNNAFRDIVEQGRTPWVDPSLVRISHRGKDKNIGRTVRAIEGLLIEYAVPFPLTYIFGSRTMQVYSSIFVFVLQIRRAKNALERILVRGALGNMPHSGDDLKVFYAMRSKLSWFVNALLNFVSTNVLHTQITAFHTAFRGVKSLDDMILLHTEHLGKLEGRCLLQPNTSALHRAVISILDMCLHFSDCFVAFAGDTTHDISRQSLLHMRRHRSKRQRRQRKNVIGFSQSLVPADPDSSSESEPDDDSTEVPETSFSLNVTATIDFAEESFHERLDKMSGELDALVRFIRRGVESLAGGTTEAAPAFGIFAFALEDWDR</sequence>
<gene>
    <name evidence="10" type="ORF">BXZ70DRAFT_1066101</name>
</gene>
<comment type="caution">
    <text evidence="10">The sequence shown here is derived from an EMBL/GenBank/DDBJ whole genome shotgun (WGS) entry which is preliminary data.</text>
</comment>
<dbReference type="InterPro" id="IPR042241">
    <property type="entry name" value="GCP_C_sf"/>
</dbReference>
<dbReference type="InterPro" id="IPR059169">
    <property type="entry name" value="GCP5_N_ext"/>
</dbReference>
<keyword evidence="11" id="KW-1185">Reference proteome</keyword>
<dbReference type="PANTHER" id="PTHR19302">
    <property type="entry name" value="GAMMA TUBULIN COMPLEX PROTEIN"/>
    <property type="match status" value="1"/>
</dbReference>
<dbReference type="Pfam" id="PF17681">
    <property type="entry name" value="GCP_N_terminal"/>
    <property type="match status" value="1"/>
</dbReference>
<evidence type="ECO:0000256" key="3">
    <source>
        <dbReference type="ARBA" id="ARBA00022490"/>
    </source>
</evidence>
<dbReference type="Gene3D" id="1.20.120.1900">
    <property type="entry name" value="Gamma-tubulin complex, C-terminal domain"/>
    <property type="match status" value="1"/>
</dbReference>
<proteinExistence type="inferred from homology"/>
<dbReference type="Pfam" id="PF04130">
    <property type="entry name" value="GCP_C_terminal"/>
    <property type="match status" value="1"/>
</dbReference>
<dbReference type="GO" id="GO:0051225">
    <property type="term" value="P:spindle assembly"/>
    <property type="evidence" value="ECO:0007669"/>
    <property type="project" value="TreeGrafter"/>
</dbReference>
<reference evidence="10" key="1">
    <citation type="journal article" date="2021" name="New Phytol.">
        <title>Evolutionary innovations through gain and loss of genes in the ectomycorrhizal Boletales.</title>
        <authorList>
            <person name="Wu G."/>
            <person name="Miyauchi S."/>
            <person name="Morin E."/>
            <person name="Kuo A."/>
            <person name="Drula E."/>
            <person name="Varga T."/>
            <person name="Kohler A."/>
            <person name="Feng B."/>
            <person name="Cao Y."/>
            <person name="Lipzen A."/>
            <person name="Daum C."/>
            <person name="Hundley H."/>
            <person name="Pangilinan J."/>
            <person name="Johnson J."/>
            <person name="Barry K."/>
            <person name="LaButti K."/>
            <person name="Ng V."/>
            <person name="Ahrendt S."/>
            <person name="Min B."/>
            <person name="Choi I.G."/>
            <person name="Park H."/>
            <person name="Plett J.M."/>
            <person name="Magnuson J."/>
            <person name="Spatafora J.W."/>
            <person name="Nagy L.G."/>
            <person name="Henrissat B."/>
            <person name="Grigoriev I.V."/>
            <person name="Yang Z.L."/>
            <person name="Xu J."/>
            <person name="Martin F.M."/>
        </authorList>
    </citation>
    <scope>NUCLEOTIDE SEQUENCE</scope>
    <source>
        <strain evidence="10">KKN 215</strain>
    </source>
</reference>
<evidence type="ECO:0000259" key="9">
    <source>
        <dbReference type="Pfam" id="PF17681"/>
    </source>
</evidence>
<dbReference type="EMBL" id="JAEVFJ010000023">
    <property type="protein sequence ID" value="KAH8096733.1"/>
    <property type="molecule type" value="Genomic_DNA"/>
</dbReference>
<evidence type="ECO:0000256" key="4">
    <source>
        <dbReference type="ARBA" id="ARBA00022701"/>
    </source>
</evidence>
<dbReference type="InterPro" id="IPR007259">
    <property type="entry name" value="GCP"/>
</dbReference>
<feature type="compositionally biased region" description="Pro residues" evidence="7">
    <location>
        <begin position="293"/>
        <end position="302"/>
    </location>
</feature>
<feature type="domain" description="Gamma tubulin complex component protein N-terminal" evidence="9">
    <location>
        <begin position="385"/>
        <end position="776"/>
    </location>
</feature>
<feature type="compositionally biased region" description="Polar residues" evidence="7">
    <location>
        <begin position="69"/>
        <end position="84"/>
    </location>
</feature>
<keyword evidence="4" id="KW-0493">Microtubule</keyword>
<feature type="region of interest" description="Disordered" evidence="7">
    <location>
        <begin position="240"/>
        <end position="316"/>
    </location>
</feature>
<dbReference type="InterPro" id="IPR041470">
    <property type="entry name" value="GCP_N"/>
</dbReference>
<evidence type="ECO:0000256" key="6">
    <source>
        <dbReference type="SAM" id="Coils"/>
    </source>
</evidence>
<dbReference type="GO" id="GO:0007020">
    <property type="term" value="P:microtubule nucleation"/>
    <property type="evidence" value="ECO:0007669"/>
    <property type="project" value="InterPro"/>
</dbReference>
<name>A0A8K0UK96_9AGAR</name>
<evidence type="ECO:0000313" key="11">
    <source>
        <dbReference type="Proteomes" id="UP000813824"/>
    </source>
</evidence>
<dbReference type="CDD" id="cd22572">
    <property type="entry name" value="GCP5_NTD"/>
    <property type="match status" value="1"/>
</dbReference>
<dbReference type="GO" id="GO:0000922">
    <property type="term" value="C:spindle pole"/>
    <property type="evidence" value="ECO:0007669"/>
    <property type="project" value="InterPro"/>
</dbReference>
<dbReference type="InterPro" id="IPR040457">
    <property type="entry name" value="GCP_C"/>
</dbReference>
<dbReference type="GO" id="GO:0031122">
    <property type="term" value="P:cytoplasmic microtubule organization"/>
    <property type="evidence" value="ECO:0007669"/>
    <property type="project" value="TreeGrafter"/>
</dbReference>
<organism evidence="10 11">
    <name type="scientific">Cristinia sonorae</name>
    <dbReference type="NCBI Taxonomy" id="1940300"/>
    <lineage>
        <taxon>Eukaryota</taxon>
        <taxon>Fungi</taxon>
        <taxon>Dikarya</taxon>
        <taxon>Basidiomycota</taxon>
        <taxon>Agaricomycotina</taxon>
        <taxon>Agaricomycetes</taxon>
        <taxon>Agaricomycetidae</taxon>
        <taxon>Agaricales</taxon>
        <taxon>Pleurotineae</taxon>
        <taxon>Stephanosporaceae</taxon>
        <taxon>Cristinia</taxon>
    </lineage>
</organism>
<dbReference type="Proteomes" id="UP000813824">
    <property type="component" value="Unassembled WGS sequence"/>
</dbReference>
<accession>A0A8K0UK96</accession>
<dbReference type="GO" id="GO:0005816">
    <property type="term" value="C:spindle pole body"/>
    <property type="evidence" value="ECO:0007669"/>
    <property type="project" value="UniProtKB-ARBA"/>
</dbReference>
<protein>
    <submittedName>
        <fullName evidence="10">Spc98 family-domain-containing protein</fullName>
    </submittedName>
</protein>
<feature type="compositionally biased region" description="Low complexity" evidence="7">
    <location>
        <begin position="9"/>
        <end position="68"/>
    </location>
</feature>
<feature type="compositionally biased region" description="Acidic residues" evidence="7">
    <location>
        <begin position="1058"/>
        <end position="1070"/>
    </location>
</feature>
<dbReference type="OrthoDB" id="66546at2759"/>
<feature type="region of interest" description="Disordered" evidence="7">
    <location>
        <begin position="1050"/>
        <end position="1074"/>
    </location>
</feature>
<evidence type="ECO:0000313" key="10">
    <source>
        <dbReference type="EMBL" id="KAH8096733.1"/>
    </source>
</evidence>
<dbReference type="GO" id="GO:0051321">
    <property type="term" value="P:meiotic cell cycle"/>
    <property type="evidence" value="ECO:0007669"/>
    <property type="project" value="TreeGrafter"/>
</dbReference>
<evidence type="ECO:0000256" key="2">
    <source>
        <dbReference type="ARBA" id="ARBA00010337"/>
    </source>
</evidence>
<evidence type="ECO:0000256" key="7">
    <source>
        <dbReference type="SAM" id="MobiDB-lite"/>
    </source>
</evidence>
<feature type="region of interest" description="Disordered" evidence="7">
    <location>
        <begin position="1"/>
        <end position="84"/>
    </location>
</feature>
<dbReference type="GO" id="GO:0005874">
    <property type="term" value="C:microtubule"/>
    <property type="evidence" value="ECO:0007669"/>
    <property type="project" value="UniProtKB-KW"/>
</dbReference>
<dbReference type="GO" id="GO:0043015">
    <property type="term" value="F:gamma-tubulin binding"/>
    <property type="evidence" value="ECO:0007669"/>
    <property type="project" value="InterPro"/>
</dbReference>
<evidence type="ECO:0000256" key="1">
    <source>
        <dbReference type="ARBA" id="ARBA00004245"/>
    </source>
</evidence>
<keyword evidence="3" id="KW-0963">Cytoplasm</keyword>
<feature type="coiled-coil region" evidence="6">
    <location>
        <begin position="156"/>
        <end position="183"/>
    </location>
</feature>
<dbReference type="GO" id="GO:0051011">
    <property type="term" value="F:microtubule minus-end binding"/>
    <property type="evidence" value="ECO:0007669"/>
    <property type="project" value="TreeGrafter"/>
</dbReference>
<dbReference type="PANTHER" id="PTHR19302:SF33">
    <property type="entry name" value="GAMMA-TUBULIN COMPLEX COMPONENT 5"/>
    <property type="match status" value="1"/>
</dbReference>
<evidence type="ECO:0000256" key="5">
    <source>
        <dbReference type="ARBA" id="ARBA00023212"/>
    </source>
</evidence>
<feature type="domain" description="Gamma tubulin complex component C-terminal" evidence="8">
    <location>
        <begin position="780"/>
        <end position="1050"/>
    </location>
</feature>
<keyword evidence="6" id="KW-0175">Coiled coil</keyword>
<keyword evidence="5" id="KW-0206">Cytoskeleton</keyword>
<comment type="similarity">
    <text evidence="2">Belongs to the TUBGCP family.</text>
</comment>
<evidence type="ECO:0000259" key="8">
    <source>
        <dbReference type="Pfam" id="PF04130"/>
    </source>
</evidence>
<dbReference type="AlphaFoldDB" id="A0A8K0UK96"/>
<comment type="subcellular location">
    <subcellularLocation>
        <location evidence="1">Cytoplasm</location>
        <location evidence="1">Cytoskeleton</location>
    </subcellularLocation>
</comment>
<dbReference type="GO" id="GO:0000930">
    <property type="term" value="C:gamma-tubulin complex"/>
    <property type="evidence" value="ECO:0007669"/>
    <property type="project" value="TreeGrafter"/>
</dbReference>